<feature type="signal peptide" evidence="1">
    <location>
        <begin position="1"/>
        <end position="20"/>
    </location>
</feature>
<accession>A0A9Q7ZQU9</accession>
<protein>
    <recommendedName>
        <fullName evidence="4">Lipoprotein</fullName>
    </recommendedName>
</protein>
<evidence type="ECO:0000313" key="2">
    <source>
        <dbReference type="EMBL" id="SUX81287.1"/>
    </source>
</evidence>
<dbReference type="RefSeq" id="WP_147293152.1">
    <property type="nucleotide sequence ID" value="NZ_UIGT01000001.1"/>
</dbReference>
<evidence type="ECO:0000313" key="3">
    <source>
        <dbReference type="Proteomes" id="UP000255286"/>
    </source>
</evidence>
<evidence type="ECO:0008006" key="4">
    <source>
        <dbReference type="Google" id="ProtNLM"/>
    </source>
</evidence>
<organism evidence="2 3">
    <name type="scientific">Citrobacter youngae</name>
    <dbReference type="NCBI Taxonomy" id="133448"/>
    <lineage>
        <taxon>Bacteria</taxon>
        <taxon>Pseudomonadati</taxon>
        <taxon>Pseudomonadota</taxon>
        <taxon>Gammaproteobacteria</taxon>
        <taxon>Enterobacterales</taxon>
        <taxon>Enterobacteriaceae</taxon>
        <taxon>Citrobacter</taxon>
        <taxon>Citrobacter freundii complex</taxon>
    </lineage>
</organism>
<proteinExistence type="predicted"/>
<gene>
    <name evidence="2" type="ORF">NCTC8782_03909</name>
</gene>
<dbReference type="AlphaFoldDB" id="A0A9Q7ZQU9"/>
<sequence>MKKLTPLTFLCLLVAHQSVAGSTSQIQMRASAMCGSYADRARIASPDVVYNICLTGFRDSSATCNKKQKQFSEQASNLNGMNRAEYMEIAQAYRIGCNAGKQTR</sequence>
<reference evidence="2 3" key="1">
    <citation type="submission" date="2018-06" db="EMBL/GenBank/DDBJ databases">
        <authorList>
            <consortium name="Pathogen Informatics"/>
            <person name="Doyle S."/>
        </authorList>
    </citation>
    <scope>NUCLEOTIDE SEQUENCE [LARGE SCALE GENOMIC DNA]</scope>
    <source>
        <strain evidence="2 3">NCTC8782</strain>
    </source>
</reference>
<dbReference type="EMBL" id="UIGT01000001">
    <property type="protein sequence ID" value="SUX81287.1"/>
    <property type="molecule type" value="Genomic_DNA"/>
</dbReference>
<keyword evidence="1" id="KW-0732">Signal</keyword>
<name>A0A9Q7ZQU9_9ENTR</name>
<feature type="chain" id="PRO_5040367341" description="Lipoprotein" evidence="1">
    <location>
        <begin position="21"/>
        <end position="104"/>
    </location>
</feature>
<dbReference type="Proteomes" id="UP000255286">
    <property type="component" value="Unassembled WGS sequence"/>
</dbReference>
<evidence type="ECO:0000256" key="1">
    <source>
        <dbReference type="SAM" id="SignalP"/>
    </source>
</evidence>
<comment type="caution">
    <text evidence="2">The sequence shown here is derived from an EMBL/GenBank/DDBJ whole genome shotgun (WGS) entry which is preliminary data.</text>
</comment>